<reference evidence="11" key="1">
    <citation type="submission" date="2017-01" db="EMBL/GenBank/DDBJ databases">
        <title>Comparative genomics of anhydrobiosis in the tardigrade Hypsibius dujardini.</title>
        <authorList>
            <person name="Yoshida Y."/>
            <person name="Koutsovoulos G."/>
            <person name="Laetsch D."/>
            <person name="Stevens L."/>
            <person name="Kumar S."/>
            <person name="Horikawa D."/>
            <person name="Ishino K."/>
            <person name="Komine S."/>
            <person name="Tomita M."/>
            <person name="Blaxter M."/>
            <person name="Arakawa K."/>
        </authorList>
    </citation>
    <scope>NUCLEOTIDE SEQUENCE [LARGE SCALE GENOMIC DNA]</scope>
    <source>
        <strain evidence="11">Z151</strain>
    </source>
</reference>
<protein>
    <recommendedName>
        <fullName evidence="3">diacylglycerol O-acyltransferase</fullName>
        <ecNumber evidence="3">2.3.1.20</ecNumber>
    </recommendedName>
</protein>
<feature type="domain" description="O-acyltransferase WSD1-like N-terminal" evidence="9">
    <location>
        <begin position="144"/>
        <end position="238"/>
    </location>
</feature>
<accession>A0A1W0WAX7</accession>
<dbReference type="PANTHER" id="PTHR31650:SF1">
    <property type="entry name" value="WAX ESTER SYNTHASE_DIACYLGLYCEROL ACYLTRANSFERASE 4-RELATED"/>
    <property type="match status" value="1"/>
</dbReference>
<feature type="compositionally biased region" description="Basic and acidic residues" evidence="7">
    <location>
        <begin position="654"/>
        <end position="669"/>
    </location>
</feature>
<dbReference type="GO" id="GO:0005886">
    <property type="term" value="C:plasma membrane"/>
    <property type="evidence" value="ECO:0007669"/>
    <property type="project" value="TreeGrafter"/>
</dbReference>
<comment type="pathway">
    <text evidence="1">Glycerolipid metabolism; triacylglycerol biosynthesis.</text>
</comment>
<feature type="compositionally biased region" description="Acidic residues" evidence="7">
    <location>
        <begin position="607"/>
        <end position="637"/>
    </location>
</feature>
<dbReference type="InterPro" id="IPR045034">
    <property type="entry name" value="O-acyltransferase_WSD1-like"/>
</dbReference>
<evidence type="ECO:0000256" key="6">
    <source>
        <dbReference type="ARBA" id="ARBA00048109"/>
    </source>
</evidence>
<keyword evidence="4" id="KW-0808">Transferase</keyword>
<evidence type="ECO:0000259" key="9">
    <source>
        <dbReference type="Pfam" id="PF03007"/>
    </source>
</evidence>
<evidence type="ECO:0000256" key="8">
    <source>
        <dbReference type="SAM" id="Phobius"/>
    </source>
</evidence>
<organism evidence="10 11">
    <name type="scientific">Hypsibius exemplaris</name>
    <name type="common">Freshwater tardigrade</name>
    <dbReference type="NCBI Taxonomy" id="2072580"/>
    <lineage>
        <taxon>Eukaryota</taxon>
        <taxon>Metazoa</taxon>
        <taxon>Ecdysozoa</taxon>
        <taxon>Tardigrada</taxon>
        <taxon>Eutardigrada</taxon>
        <taxon>Parachela</taxon>
        <taxon>Hypsibioidea</taxon>
        <taxon>Hypsibiidae</taxon>
        <taxon>Hypsibius</taxon>
    </lineage>
</organism>
<keyword evidence="8" id="KW-1133">Transmembrane helix</keyword>
<comment type="pathway">
    <text evidence="2">Lipid metabolism.</text>
</comment>
<comment type="catalytic activity">
    <reaction evidence="6">
        <text>an acyl-CoA + a 1,2-diacyl-sn-glycerol = a triacyl-sn-glycerol + CoA</text>
        <dbReference type="Rhea" id="RHEA:10868"/>
        <dbReference type="ChEBI" id="CHEBI:17815"/>
        <dbReference type="ChEBI" id="CHEBI:57287"/>
        <dbReference type="ChEBI" id="CHEBI:58342"/>
        <dbReference type="ChEBI" id="CHEBI:64615"/>
        <dbReference type="EC" id="2.3.1.20"/>
    </reaction>
</comment>
<feature type="compositionally biased region" description="Low complexity" evidence="7">
    <location>
        <begin position="594"/>
        <end position="606"/>
    </location>
</feature>
<dbReference type="AlphaFoldDB" id="A0A1W0WAX7"/>
<proteinExistence type="predicted"/>
<feature type="region of interest" description="Disordered" evidence="7">
    <location>
        <begin position="742"/>
        <end position="762"/>
    </location>
</feature>
<keyword evidence="5" id="KW-0012">Acyltransferase</keyword>
<evidence type="ECO:0000256" key="1">
    <source>
        <dbReference type="ARBA" id="ARBA00004771"/>
    </source>
</evidence>
<dbReference type="InterPro" id="IPR004255">
    <property type="entry name" value="O-acyltransferase_WSD1_N"/>
</dbReference>
<gene>
    <name evidence="10" type="ORF">BV898_13436</name>
</gene>
<feature type="region of interest" description="Disordered" evidence="7">
    <location>
        <begin position="589"/>
        <end position="721"/>
    </location>
</feature>
<dbReference type="Proteomes" id="UP000192578">
    <property type="component" value="Unassembled WGS sequence"/>
</dbReference>
<dbReference type="EC" id="2.3.1.20" evidence="3"/>
<dbReference type="EMBL" id="MTYJ01000148">
    <property type="protein sequence ID" value="OQV12327.1"/>
    <property type="molecule type" value="Genomic_DNA"/>
</dbReference>
<dbReference type="UniPathway" id="UPA00282"/>
<evidence type="ECO:0000256" key="7">
    <source>
        <dbReference type="SAM" id="MobiDB-lite"/>
    </source>
</evidence>
<evidence type="ECO:0000256" key="3">
    <source>
        <dbReference type="ARBA" id="ARBA00013244"/>
    </source>
</evidence>
<feature type="compositionally biased region" description="Basic and acidic residues" evidence="7">
    <location>
        <begin position="695"/>
        <end position="706"/>
    </location>
</feature>
<feature type="transmembrane region" description="Helical" evidence="8">
    <location>
        <begin position="37"/>
        <end position="61"/>
    </location>
</feature>
<sequence>MPKASLQPHKPRHLQNHVLPPVQSLPLRSLFGENAAIIGKSIAGTLLFIPFWLVFGLCIAIGNTIGSIRAMLGSSRIPQAETADLLAALDSMWLNPPASKNPPSVANVVMKLGDGISMKDFVDILTNRLLNVKNPRGPPPFLYMRFRQRLYTIPGSSRSVFAFSPRFDIANHIHQIPPDVDNTEKLMAFAQQIAANPFEPEKPLWDMHIRTDFGPEKCGILLFRFHQCITDGQSMIQALCRDILDGGDQIYPLMKPRFGGMTYASHFCKAVFMAAYIFITDLMSPGPSDLNILKHPETKLTGKYEIFWSEPVNLSVIQRLKSITRCRFNDILFTALAATLRTYCKMHGVSTPADMTACFPVDLRSGRGEGINDLVLGNKCVMDKIHLPVSQEAGMPQLWRVRDQTHQMRHGYRHVALDFLMKILQKALSQRMLHGIWNRYFSGCTLAGPEGILTIQNFALEQLLMWIPPPFGMNFPICINVITSLDQIQLVVVSDTGAMNDAYWIAMDFPHEVMALGNLLKTRRVPESAAKAEVAPDADAEKAVQQSLHVLEERLIKIQLALRKMRKKRDDIGKVPALWKTFKIVLPSDEETMSESTSGSGSGDSSYDSDDDSDSDSDDYDDSDDEDSADESGEEETMEKVKTGEAQSASGDATSKKDKVAKVKVKGIETSETPPPGAAKSPRPSKITPLVQQVDETKDQPADRRMSGTPAAPKPERRLSTKPTIFSGAARLSQPNTTIVDVENSEEDAKAPAPVRMPGQLSKRRLSQAAAVIPTVVPPSNRRISRT</sequence>
<evidence type="ECO:0000256" key="2">
    <source>
        <dbReference type="ARBA" id="ARBA00005189"/>
    </source>
</evidence>
<evidence type="ECO:0000256" key="5">
    <source>
        <dbReference type="ARBA" id="ARBA00023315"/>
    </source>
</evidence>
<evidence type="ECO:0000313" key="11">
    <source>
        <dbReference type="Proteomes" id="UP000192578"/>
    </source>
</evidence>
<dbReference type="PANTHER" id="PTHR31650">
    <property type="entry name" value="O-ACYLTRANSFERASE (WSD1-LIKE) FAMILY PROTEIN"/>
    <property type="match status" value="1"/>
</dbReference>
<keyword evidence="11" id="KW-1185">Reference proteome</keyword>
<dbReference type="Pfam" id="PF03007">
    <property type="entry name" value="WS_DGAT_cat"/>
    <property type="match status" value="1"/>
</dbReference>
<dbReference type="GO" id="GO:0019432">
    <property type="term" value="P:triglyceride biosynthetic process"/>
    <property type="evidence" value="ECO:0007669"/>
    <property type="project" value="UniProtKB-UniPathway"/>
</dbReference>
<dbReference type="OrthoDB" id="619536at2759"/>
<dbReference type="GO" id="GO:0004144">
    <property type="term" value="F:diacylglycerol O-acyltransferase activity"/>
    <property type="evidence" value="ECO:0007669"/>
    <property type="project" value="UniProtKB-EC"/>
</dbReference>
<evidence type="ECO:0000256" key="4">
    <source>
        <dbReference type="ARBA" id="ARBA00022679"/>
    </source>
</evidence>
<name>A0A1W0WAX7_HYPEX</name>
<comment type="caution">
    <text evidence="10">The sequence shown here is derived from an EMBL/GenBank/DDBJ whole genome shotgun (WGS) entry which is preliminary data.</text>
</comment>
<keyword evidence="8" id="KW-0812">Transmembrane</keyword>
<keyword evidence="8" id="KW-0472">Membrane</keyword>
<evidence type="ECO:0000313" key="10">
    <source>
        <dbReference type="EMBL" id="OQV12327.1"/>
    </source>
</evidence>